<dbReference type="EMBL" id="QRBI01000095">
    <property type="protein sequence ID" value="RMC19343.1"/>
    <property type="molecule type" value="Genomic_DNA"/>
</dbReference>
<reference evidence="1 2" key="1">
    <citation type="submission" date="2018-07" db="EMBL/GenBank/DDBJ databases">
        <title>A high quality draft genome assembly of the barn swallow (H. rustica rustica).</title>
        <authorList>
            <person name="Formenti G."/>
            <person name="Chiara M."/>
            <person name="Poveda L."/>
            <person name="Francoijs K.-J."/>
            <person name="Bonisoli-Alquati A."/>
            <person name="Canova L."/>
            <person name="Gianfranceschi L."/>
            <person name="Horner D.S."/>
            <person name="Saino N."/>
        </authorList>
    </citation>
    <scope>NUCLEOTIDE SEQUENCE [LARGE SCALE GENOMIC DNA]</scope>
    <source>
        <strain evidence="1">Chelidonia</strain>
        <tissue evidence="1">Blood</tissue>
    </source>
</reference>
<dbReference type="AlphaFoldDB" id="A0A3M0L1W4"/>
<evidence type="ECO:0000313" key="1">
    <source>
        <dbReference type="EMBL" id="RMC19343.1"/>
    </source>
</evidence>
<dbReference type="Gene3D" id="1.10.287.210">
    <property type="match status" value="1"/>
</dbReference>
<dbReference type="OrthoDB" id="8949317at2759"/>
<organism evidence="1 2">
    <name type="scientific">Hirundo rustica rustica</name>
    <dbReference type="NCBI Taxonomy" id="333673"/>
    <lineage>
        <taxon>Eukaryota</taxon>
        <taxon>Metazoa</taxon>
        <taxon>Chordata</taxon>
        <taxon>Craniata</taxon>
        <taxon>Vertebrata</taxon>
        <taxon>Euteleostomi</taxon>
        <taxon>Archelosauria</taxon>
        <taxon>Archosauria</taxon>
        <taxon>Dinosauria</taxon>
        <taxon>Saurischia</taxon>
        <taxon>Theropoda</taxon>
        <taxon>Coelurosauria</taxon>
        <taxon>Aves</taxon>
        <taxon>Neognathae</taxon>
        <taxon>Neoaves</taxon>
        <taxon>Telluraves</taxon>
        <taxon>Australaves</taxon>
        <taxon>Passeriformes</taxon>
        <taxon>Sylvioidea</taxon>
        <taxon>Hirundinidae</taxon>
        <taxon>Hirundo</taxon>
    </lineage>
</organism>
<evidence type="ECO:0008006" key="3">
    <source>
        <dbReference type="Google" id="ProtNLM"/>
    </source>
</evidence>
<comment type="caution">
    <text evidence="1">The sequence shown here is derived from an EMBL/GenBank/DDBJ whole genome shotgun (WGS) entry which is preliminary data.</text>
</comment>
<gene>
    <name evidence="1" type="ORF">DUI87_03952</name>
</gene>
<proteinExistence type="predicted"/>
<name>A0A3M0L1W4_HIRRU</name>
<dbReference type="PANTHER" id="PTHR33332">
    <property type="entry name" value="REVERSE TRANSCRIPTASE DOMAIN-CONTAINING PROTEIN"/>
    <property type="match status" value="1"/>
</dbReference>
<evidence type="ECO:0000313" key="2">
    <source>
        <dbReference type="Proteomes" id="UP000269221"/>
    </source>
</evidence>
<dbReference type="SUPFAM" id="SSF58069">
    <property type="entry name" value="Virus ectodomain"/>
    <property type="match status" value="1"/>
</dbReference>
<dbReference type="Proteomes" id="UP000269221">
    <property type="component" value="Unassembled WGS sequence"/>
</dbReference>
<keyword evidence="2" id="KW-1185">Reference proteome</keyword>
<sequence length="352" mass="39202">MGSTKTWKSKIWTPEEIIKTYGPATWAQDGSWEYRTPIYMLNRIIRLQAVLEVVSNKTALALDHISHQLAQTRAVVYQIRLAVDYLLANEGGICRKFNSSECCLEIDDKSEVIRNISKEIRKAAYVTHQADQGETVRIIISHFSKAFDTVSHRILLDKMSSAQLGTHHVMGEQVAHVPFTGTRGTVNGVTSACHWWGSTGLHPWPCVLQHLHKLLGCFLEGIINKFPGDTKLGGVDALESREVPQRGLDKSGVWTITNNMKFNGRNCWILHQGWSNTGYMDRLGNEILEISAMEKDLGVLVDGKLNRGQQCPGSQEGQPCPGVHQAQHRQLGKGGDCPLCSELGQPHLECWG</sequence>
<protein>
    <recommendedName>
        <fullName evidence="3">Reverse transcriptase domain-containing protein</fullName>
    </recommendedName>
</protein>
<accession>A0A3M0L1W4</accession>